<keyword evidence="2" id="KW-1185">Reference proteome</keyword>
<gene>
    <name evidence="1" type="ORF">BB560_005744</name>
</gene>
<accession>A0A2T9YYI3</accession>
<protein>
    <recommendedName>
        <fullName evidence="3">Superoxide dismutase copper/zinc binding domain-containing protein</fullName>
    </recommendedName>
</protein>
<evidence type="ECO:0000313" key="1">
    <source>
        <dbReference type="EMBL" id="PVU97402.1"/>
    </source>
</evidence>
<dbReference type="AlphaFoldDB" id="A0A2T9YYI3"/>
<dbReference type="Gene3D" id="2.60.40.200">
    <property type="entry name" value="Superoxide dismutase, copper/zinc binding domain"/>
    <property type="match status" value="1"/>
</dbReference>
<dbReference type="GO" id="GO:0046872">
    <property type="term" value="F:metal ion binding"/>
    <property type="evidence" value="ECO:0007669"/>
    <property type="project" value="InterPro"/>
</dbReference>
<evidence type="ECO:0008006" key="3">
    <source>
        <dbReference type="Google" id="ProtNLM"/>
    </source>
</evidence>
<dbReference type="InterPro" id="IPR036423">
    <property type="entry name" value="SOD-like_Cu/Zn_dom_sf"/>
</dbReference>
<organism evidence="1 2">
    <name type="scientific">Smittium megazygosporum</name>
    <dbReference type="NCBI Taxonomy" id="133381"/>
    <lineage>
        <taxon>Eukaryota</taxon>
        <taxon>Fungi</taxon>
        <taxon>Fungi incertae sedis</taxon>
        <taxon>Zoopagomycota</taxon>
        <taxon>Kickxellomycotina</taxon>
        <taxon>Harpellomycetes</taxon>
        <taxon>Harpellales</taxon>
        <taxon>Legeriomycetaceae</taxon>
        <taxon>Smittium</taxon>
    </lineage>
</organism>
<dbReference type="SUPFAM" id="SSF49329">
    <property type="entry name" value="Cu,Zn superoxide dismutase-like"/>
    <property type="match status" value="1"/>
</dbReference>
<proteinExistence type="predicted"/>
<name>A0A2T9YYI3_9FUNG</name>
<dbReference type="EMBL" id="MBFS01002441">
    <property type="protein sequence ID" value="PVU97402.1"/>
    <property type="molecule type" value="Genomic_DNA"/>
</dbReference>
<comment type="caution">
    <text evidence="1">The sequence shown here is derived from an EMBL/GenBank/DDBJ whole genome shotgun (WGS) entry which is preliminary data.</text>
</comment>
<evidence type="ECO:0000313" key="2">
    <source>
        <dbReference type="Proteomes" id="UP000245609"/>
    </source>
</evidence>
<dbReference type="Proteomes" id="UP000245609">
    <property type="component" value="Unassembled WGS sequence"/>
</dbReference>
<reference evidence="1 2" key="1">
    <citation type="journal article" date="2018" name="MBio">
        <title>Comparative Genomics Reveals the Core Gene Toolbox for the Fungus-Insect Symbiosis.</title>
        <authorList>
            <person name="Wang Y."/>
            <person name="Stata M."/>
            <person name="Wang W."/>
            <person name="Stajich J.E."/>
            <person name="White M.M."/>
            <person name="Moncalvo J.M."/>
        </authorList>
    </citation>
    <scope>NUCLEOTIDE SEQUENCE [LARGE SCALE GENOMIC DNA]</scope>
    <source>
        <strain evidence="1 2">SC-DP-2</strain>
    </source>
</reference>
<dbReference type="GO" id="GO:0006801">
    <property type="term" value="P:superoxide metabolic process"/>
    <property type="evidence" value="ECO:0007669"/>
    <property type="project" value="InterPro"/>
</dbReference>
<dbReference type="OrthoDB" id="666972at2759"/>
<sequence length="125" mass="13593">MEKGIYAFEIHELGDHSNVPESNGPVYSRFASCSSSINPEKQGEILLSADETGTAKLACTIYGLTVQELIGRSTLVRTAFEHGSKQVYLSGIIARSAGLFENTKSVCSCTGKTLWEEDQQIRSSD</sequence>
<dbReference type="STRING" id="133381.A0A2T9YYI3"/>